<sequence length="244" mass="27103">MTARRRRTQEPGDSEPSGGGAVRLRRVNRRLVEGLREELADLYMQCCATAATAESPGERTPGERTPGEKSPGEKSPRGAYRRPDRSRFLTRLTADMRRPGFAMVLAEVNGLVGCAYGFPVRGDGSWWLDSDDALPLGMEQLTRSGRAFAFTDILVRPPPQGRELARRLQKRLLTDHRASLGVTSVDQADVTTLAVLRSWGWLDAGDVWRPAGPTVFRVLILPFGEQTLARPDGLARHAWTRWPD</sequence>
<dbReference type="EMBL" id="BJHY01000001">
    <property type="protein sequence ID" value="GDY75106.1"/>
    <property type="molecule type" value="Genomic_DNA"/>
</dbReference>
<feature type="compositionally biased region" description="Basic and acidic residues" evidence="1">
    <location>
        <begin position="56"/>
        <end position="83"/>
    </location>
</feature>
<dbReference type="Proteomes" id="UP000299211">
    <property type="component" value="Unassembled WGS sequence"/>
</dbReference>
<evidence type="ECO:0000313" key="4">
    <source>
        <dbReference type="Proteomes" id="UP000299211"/>
    </source>
</evidence>
<reference evidence="3 4" key="1">
    <citation type="submission" date="2019-04" db="EMBL/GenBank/DDBJ databases">
        <title>Draft genome sequences of Streptomyces avermitilis ATCC 31267.</title>
        <authorList>
            <person name="Komaki H."/>
            <person name="Tamura T."/>
            <person name="Hosoyama A."/>
        </authorList>
    </citation>
    <scope>NUCLEOTIDE SEQUENCE [LARGE SCALE GENOMIC DNA]</scope>
    <source>
        <strain evidence="3 4">ATCC 31267</strain>
    </source>
</reference>
<evidence type="ECO:0000256" key="1">
    <source>
        <dbReference type="SAM" id="MobiDB-lite"/>
    </source>
</evidence>
<evidence type="ECO:0008006" key="6">
    <source>
        <dbReference type="Google" id="ProtNLM"/>
    </source>
</evidence>
<feature type="region of interest" description="Disordered" evidence="1">
    <location>
        <begin position="1"/>
        <end position="22"/>
    </location>
</feature>
<proteinExistence type="predicted"/>
<evidence type="ECO:0000313" key="5">
    <source>
        <dbReference type="Proteomes" id="UP000302139"/>
    </source>
</evidence>
<organism evidence="2 5">
    <name type="scientific">Streptomyces avermitilis</name>
    <dbReference type="NCBI Taxonomy" id="33903"/>
    <lineage>
        <taxon>Bacteria</taxon>
        <taxon>Bacillati</taxon>
        <taxon>Actinomycetota</taxon>
        <taxon>Actinomycetes</taxon>
        <taxon>Kitasatosporales</taxon>
        <taxon>Streptomycetaceae</taxon>
        <taxon>Streptomyces</taxon>
    </lineage>
</organism>
<evidence type="ECO:0000313" key="3">
    <source>
        <dbReference type="EMBL" id="GDY75106.1"/>
    </source>
</evidence>
<dbReference type="OMA" id="MQCCATA"/>
<dbReference type="AlphaFoldDB" id="A0A4D4M040"/>
<gene>
    <name evidence="2" type="ORF">SAV14893_041010</name>
    <name evidence="3" type="ORF">SAV31267_045910</name>
</gene>
<evidence type="ECO:0000313" key="2">
    <source>
        <dbReference type="EMBL" id="GDY64708.1"/>
    </source>
</evidence>
<comment type="caution">
    <text evidence="2">The sequence shown here is derived from an EMBL/GenBank/DDBJ whole genome shotgun (WGS) entry which is preliminary data.</text>
</comment>
<feature type="region of interest" description="Disordered" evidence="1">
    <location>
        <begin position="51"/>
        <end position="83"/>
    </location>
</feature>
<accession>A0A4D4M040</accession>
<reference evidence="2 5" key="2">
    <citation type="submission" date="2019-04" db="EMBL/GenBank/DDBJ databases">
        <title>Draft genome sequences of Streptomyces avermitilis NBRC 14893.</title>
        <authorList>
            <person name="Komaki H."/>
            <person name="Tamura T."/>
            <person name="Hosoyama A."/>
        </authorList>
    </citation>
    <scope>NUCLEOTIDE SEQUENCE [LARGE SCALE GENOMIC DNA]</scope>
    <source>
        <strain evidence="2 5">NBRC 14893</strain>
    </source>
</reference>
<dbReference type="EMBL" id="BJHX01000001">
    <property type="protein sequence ID" value="GDY64708.1"/>
    <property type="molecule type" value="Genomic_DNA"/>
</dbReference>
<name>A0A4D4M040_STRAX</name>
<protein>
    <recommendedName>
        <fullName evidence="6">N-acetyltransferase domain-containing protein</fullName>
    </recommendedName>
</protein>
<dbReference type="Proteomes" id="UP000302139">
    <property type="component" value="Unassembled WGS sequence"/>
</dbReference>